<dbReference type="GO" id="GO:0005524">
    <property type="term" value="F:ATP binding"/>
    <property type="evidence" value="ECO:0007669"/>
    <property type="project" value="InterPro"/>
</dbReference>
<dbReference type="AlphaFoldDB" id="K8P831"/>
<dbReference type="InterPro" id="IPR051396">
    <property type="entry name" value="Bact_Antivir_Def_Nuclease"/>
</dbReference>
<accession>K8P831</accession>
<dbReference type="PANTHER" id="PTHR43581">
    <property type="entry name" value="ATP/GTP PHOSPHATASE"/>
    <property type="match status" value="1"/>
</dbReference>
<dbReference type="RefSeq" id="WP_006022061.1">
    <property type="nucleotide sequence ID" value="NZ_KB375283.1"/>
</dbReference>
<dbReference type="InterPro" id="IPR027417">
    <property type="entry name" value="P-loop_NTPase"/>
</dbReference>
<evidence type="ECO:0000313" key="3">
    <source>
        <dbReference type="Proteomes" id="UP000001096"/>
    </source>
</evidence>
<dbReference type="Gene3D" id="3.40.50.300">
    <property type="entry name" value="P-loop containing nucleotide triphosphate hydrolases"/>
    <property type="match status" value="1"/>
</dbReference>
<evidence type="ECO:0000313" key="2">
    <source>
        <dbReference type="EMBL" id="EKS36939.1"/>
    </source>
</evidence>
<evidence type="ECO:0000259" key="1">
    <source>
        <dbReference type="Pfam" id="PF13304"/>
    </source>
</evidence>
<dbReference type="Pfam" id="PF13304">
    <property type="entry name" value="AAA_21"/>
    <property type="match status" value="1"/>
</dbReference>
<dbReference type="InterPro" id="IPR003959">
    <property type="entry name" value="ATPase_AAA_core"/>
</dbReference>
<dbReference type="PATRIC" id="fig|883078.3.peg.3473"/>
<dbReference type="EMBL" id="AGWX01000004">
    <property type="protein sequence ID" value="EKS36939.1"/>
    <property type="molecule type" value="Genomic_DNA"/>
</dbReference>
<dbReference type="eggNOG" id="COG4637">
    <property type="taxonomic scope" value="Bacteria"/>
</dbReference>
<protein>
    <recommendedName>
        <fullName evidence="1">ATPase AAA-type core domain-containing protein</fullName>
    </recommendedName>
</protein>
<dbReference type="HOGENOM" id="CLU_032548_1_1_5"/>
<dbReference type="GO" id="GO:0016887">
    <property type="term" value="F:ATP hydrolysis activity"/>
    <property type="evidence" value="ECO:0007669"/>
    <property type="project" value="InterPro"/>
</dbReference>
<proteinExistence type="predicted"/>
<feature type="domain" description="ATPase AAA-type core" evidence="1">
    <location>
        <begin position="30"/>
        <end position="374"/>
    </location>
</feature>
<dbReference type="InterPro" id="IPR014592">
    <property type="entry name" value="P-loop_UCP034888"/>
</dbReference>
<dbReference type="PIRSF" id="PIRSF034888">
    <property type="entry name" value="P-loop_UCP034888"/>
    <property type="match status" value="1"/>
</dbReference>
<dbReference type="PANTHER" id="PTHR43581:SF2">
    <property type="entry name" value="EXCINUCLEASE ATPASE SUBUNIT"/>
    <property type="match status" value="1"/>
</dbReference>
<reference evidence="2 3" key="1">
    <citation type="submission" date="2012-04" db="EMBL/GenBank/DDBJ databases">
        <title>The Genome Sequence of Afipia broomeae ATCC 49717.</title>
        <authorList>
            <consortium name="The Broad Institute Genome Sequencing Platform"/>
            <person name="Earl A."/>
            <person name="Ward D."/>
            <person name="Feldgarden M."/>
            <person name="Gevers D."/>
            <person name="Huys G."/>
            <person name="Walker B."/>
            <person name="Young S.K."/>
            <person name="Zeng Q."/>
            <person name="Gargeya S."/>
            <person name="Fitzgerald M."/>
            <person name="Haas B."/>
            <person name="Abouelleil A."/>
            <person name="Alvarado L."/>
            <person name="Arachchi H.M."/>
            <person name="Berlin A."/>
            <person name="Chapman S.B."/>
            <person name="Goldberg J."/>
            <person name="Griggs A."/>
            <person name="Gujja S."/>
            <person name="Hansen M."/>
            <person name="Howarth C."/>
            <person name="Imamovic A."/>
            <person name="Larimer J."/>
            <person name="McCowen C."/>
            <person name="Montmayeur A."/>
            <person name="Murphy C."/>
            <person name="Neiman D."/>
            <person name="Pearson M."/>
            <person name="Priest M."/>
            <person name="Roberts A."/>
            <person name="Saif S."/>
            <person name="Shea T."/>
            <person name="Sisk P."/>
            <person name="Sykes S."/>
            <person name="Wortman J."/>
            <person name="Nusbaum C."/>
            <person name="Birren B."/>
        </authorList>
    </citation>
    <scope>NUCLEOTIDE SEQUENCE [LARGE SCALE GENOMIC DNA]</scope>
    <source>
        <strain evidence="2 3">ATCC 49717</strain>
    </source>
</reference>
<organism evidence="2 3">
    <name type="scientific">Afipia broomeae ATCC 49717</name>
    <dbReference type="NCBI Taxonomy" id="883078"/>
    <lineage>
        <taxon>Bacteria</taxon>
        <taxon>Pseudomonadati</taxon>
        <taxon>Pseudomonadota</taxon>
        <taxon>Alphaproteobacteria</taxon>
        <taxon>Hyphomicrobiales</taxon>
        <taxon>Nitrobacteraceae</taxon>
        <taxon>Afipia</taxon>
    </lineage>
</organism>
<sequence>MSAQKSDFELNFVAKNFRGFRRLDFSLSDVTFVVGDNSSGKTSIMYLVQHLLENDFSNNFSLLRGKSRFSSTRDILSPYIKDTQVTIGYFYRKQHKKGTVDFGIRLATFTAQPKNTFRLERIVAASQGKARFIQRLDESILRKDQEIIKRQKLAALKDKVLREHVNPSSSYVKFKEIDGLPAQYTKLITSALVDIDEKKKNISLKFFSMPILRVSTYGPVRLDPAHAYSVRGAQFDEKGGHAPEKLRYLMTATGSPSGEIIKNINQFGRESGMFDRLFVGLYNKSDPKAPFKIEIEKAGKKFSIDEVGYGVSQILPILVDSITTKRSDGALISVQQPELHLHPRAQAAFGELLFKLAKSGVKFLIETHSDYILDRFRYAMFKSSDKSVSAGILFAENTKTGNSLHTIDIDSSGRIKNAPLNYRNFFFREQDKNFEMI</sequence>
<dbReference type="eggNOG" id="COG4938">
    <property type="taxonomic scope" value="Bacteria"/>
</dbReference>
<keyword evidence="3" id="KW-1185">Reference proteome</keyword>
<gene>
    <name evidence="2" type="ORF">HMPREF9695_03357</name>
</gene>
<name>K8P831_9BRAD</name>
<dbReference type="Proteomes" id="UP000001096">
    <property type="component" value="Unassembled WGS sequence"/>
</dbReference>
<dbReference type="SUPFAM" id="SSF52540">
    <property type="entry name" value="P-loop containing nucleoside triphosphate hydrolases"/>
    <property type="match status" value="1"/>
</dbReference>
<comment type="caution">
    <text evidence="2">The sequence shown here is derived from an EMBL/GenBank/DDBJ whole genome shotgun (WGS) entry which is preliminary data.</text>
</comment>